<dbReference type="InterPro" id="IPR031339">
    <property type="entry name" value="DUF4942"/>
</dbReference>
<accession>A0A840SV81</accession>
<keyword evidence="3" id="KW-1185">Reference proteome</keyword>
<reference evidence="2 3" key="1">
    <citation type="submission" date="2020-08" db="EMBL/GenBank/DDBJ databases">
        <title>Genomic Encyclopedia of Type Strains, Phase IV (KMG-IV): sequencing the most valuable type-strain genomes for metagenomic binning, comparative biology and taxonomic classification.</title>
        <authorList>
            <person name="Goeker M."/>
        </authorList>
    </citation>
    <scope>NUCLEOTIDE SEQUENCE [LARGE SCALE GENOMIC DNA]</scope>
    <source>
        <strain evidence="2 3">DSM 101730</strain>
    </source>
</reference>
<dbReference type="InterPro" id="IPR002052">
    <property type="entry name" value="DNA_methylase_N6_adenine_CS"/>
</dbReference>
<dbReference type="GO" id="GO:0032259">
    <property type="term" value="P:methylation"/>
    <property type="evidence" value="ECO:0007669"/>
    <property type="project" value="InterPro"/>
</dbReference>
<evidence type="ECO:0000259" key="1">
    <source>
        <dbReference type="Pfam" id="PF13708"/>
    </source>
</evidence>
<dbReference type="Proteomes" id="UP000549457">
    <property type="component" value="Unassembled WGS sequence"/>
</dbReference>
<organism evidence="2 3">
    <name type="scientific">Amaricoccus macauensis</name>
    <dbReference type="NCBI Taxonomy" id="57001"/>
    <lineage>
        <taxon>Bacteria</taxon>
        <taxon>Pseudomonadati</taxon>
        <taxon>Pseudomonadota</taxon>
        <taxon>Alphaproteobacteria</taxon>
        <taxon>Rhodobacterales</taxon>
        <taxon>Paracoccaceae</taxon>
        <taxon>Amaricoccus</taxon>
    </lineage>
</organism>
<feature type="domain" description="DUF4942" evidence="1">
    <location>
        <begin position="69"/>
        <end position="258"/>
    </location>
</feature>
<dbReference type="GO" id="GO:0003676">
    <property type="term" value="F:nucleic acid binding"/>
    <property type="evidence" value="ECO:0007669"/>
    <property type="project" value="InterPro"/>
</dbReference>
<dbReference type="InterPro" id="IPR010743">
    <property type="entry name" value="Methionine_synth_MetW"/>
</dbReference>
<evidence type="ECO:0000313" key="2">
    <source>
        <dbReference type="EMBL" id="MBB5224648.1"/>
    </source>
</evidence>
<dbReference type="SUPFAM" id="SSF53335">
    <property type="entry name" value="S-adenosyl-L-methionine-dependent methyltransferases"/>
    <property type="match status" value="1"/>
</dbReference>
<name>A0A840SV81_9RHOB</name>
<evidence type="ECO:0000313" key="3">
    <source>
        <dbReference type="Proteomes" id="UP000549457"/>
    </source>
</evidence>
<dbReference type="AlphaFoldDB" id="A0A840SV81"/>
<comment type="caution">
    <text evidence="2">The sequence shown here is derived from an EMBL/GenBank/DDBJ whole genome shotgun (WGS) entry which is preliminary data.</text>
</comment>
<dbReference type="EMBL" id="JACHFM010000014">
    <property type="protein sequence ID" value="MBB5224648.1"/>
    <property type="molecule type" value="Genomic_DNA"/>
</dbReference>
<protein>
    <recommendedName>
        <fullName evidence="1">DUF4942 domain-containing protein</fullName>
    </recommendedName>
</protein>
<dbReference type="GO" id="GO:0008168">
    <property type="term" value="F:methyltransferase activity"/>
    <property type="evidence" value="ECO:0007669"/>
    <property type="project" value="InterPro"/>
</dbReference>
<dbReference type="Pfam" id="PF07021">
    <property type="entry name" value="MetW"/>
    <property type="match status" value="1"/>
</dbReference>
<dbReference type="PRINTS" id="PR00507">
    <property type="entry name" value="N12N6MTFRASE"/>
</dbReference>
<dbReference type="RefSeq" id="WP_184155690.1">
    <property type="nucleotide sequence ID" value="NZ_JACHFM010000014.1"/>
</dbReference>
<dbReference type="CDD" id="cd02440">
    <property type="entry name" value="AdoMet_MTases"/>
    <property type="match status" value="1"/>
</dbReference>
<proteinExistence type="predicted"/>
<gene>
    <name evidence="2" type="ORF">HNP73_004627</name>
</gene>
<dbReference type="InterPro" id="IPR029063">
    <property type="entry name" value="SAM-dependent_MTases_sf"/>
</dbReference>
<sequence>MNMHAPALRRRLSDIVEEYDTKRAGIAGALAAYGRSVAELSAAACVGTAYGGPLLRDSSGPAPWAMEAALLKSAWRHVYEGLAVAEIASAADKRRFEQMLEKPPAFTLTEIRERFGDYLLNPRHHILRGLAEVFCGLDPAYRSHSKVKVGVAGLPKRVILQSVGGYGAWGTDRLRDVLNALAAYQRLPLVTWPELRALLDDGEACLAGKEIRPGFGEPFRTVARGVRLRRFANGNGHLFFEEPTLRDINRALAEWYGEVLPDVEDDTPARPRPGTAVARDLQYYPTPAPLARRIVEGLGRIAGERVLEPSCGCGRLLDALRDAGADTFGIEVDGARAAQCRQKGHIVQRANFLETVPTGDYDRVVMNPPFYGTHYARHVEHALRYLHPNGVLTAILPAAARYDHGLLSGSWEDLPVGAFSTSGTNVNTCILTLRRPADPG</sequence>
<dbReference type="Pfam" id="PF13708">
    <property type="entry name" value="DUF4942"/>
    <property type="match status" value="1"/>
</dbReference>
<dbReference type="PROSITE" id="PS00092">
    <property type="entry name" value="N6_MTASE"/>
    <property type="match status" value="1"/>
</dbReference>
<dbReference type="Gene3D" id="3.40.50.150">
    <property type="entry name" value="Vaccinia Virus protein VP39"/>
    <property type="match status" value="1"/>
</dbReference>